<accession>A0A1M5JF20</accession>
<dbReference type="Pfam" id="PF23438">
    <property type="entry name" value="DUF7123"/>
    <property type="match status" value="1"/>
</dbReference>
<dbReference type="AlphaFoldDB" id="A0A1M5JF20"/>
<evidence type="ECO:0000313" key="3">
    <source>
        <dbReference type="Proteomes" id="UP000242329"/>
    </source>
</evidence>
<keyword evidence="3" id="KW-1185">Reference proteome</keyword>
<keyword evidence="2" id="KW-0418">Kinase</keyword>
<evidence type="ECO:0000313" key="2">
    <source>
        <dbReference type="EMBL" id="SHG38870.1"/>
    </source>
</evidence>
<dbReference type="GO" id="GO:0016301">
    <property type="term" value="F:kinase activity"/>
    <property type="evidence" value="ECO:0007669"/>
    <property type="project" value="UniProtKB-KW"/>
</dbReference>
<dbReference type="InterPro" id="IPR055547">
    <property type="entry name" value="DUF7123"/>
</dbReference>
<gene>
    <name evidence="2" type="ORF">SAMN02745221_00083</name>
</gene>
<feature type="domain" description="DUF7123" evidence="1">
    <location>
        <begin position="2"/>
        <end position="47"/>
    </location>
</feature>
<evidence type="ECO:0000259" key="1">
    <source>
        <dbReference type="Pfam" id="PF23438"/>
    </source>
</evidence>
<name>A0A1M5JF20_9FIRM</name>
<dbReference type="EMBL" id="FQWY01000002">
    <property type="protein sequence ID" value="SHG38870.1"/>
    <property type="molecule type" value="Genomic_DNA"/>
</dbReference>
<sequence>MEKKEKIVQALQEKAVNGKITCSEARKIAEELGVSPREVGNMCDELKIKIWACELGCF</sequence>
<dbReference type="RefSeq" id="WP_143156818.1">
    <property type="nucleotide sequence ID" value="NZ_FQWY01000002.1"/>
</dbReference>
<dbReference type="Proteomes" id="UP000242329">
    <property type="component" value="Unassembled WGS sequence"/>
</dbReference>
<dbReference type="STRING" id="1123382.SAMN02745221_00083"/>
<keyword evidence="2" id="KW-0808">Transferase</keyword>
<organism evidence="2 3">
    <name type="scientific">Thermosyntropha lipolytica DSM 11003</name>
    <dbReference type="NCBI Taxonomy" id="1123382"/>
    <lineage>
        <taxon>Bacteria</taxon>
        <taxon>Bacillati</taxon>
        <taxon>Bacillota</taxon>
        <taxon>Clostridia</taxon>
        <taxon>Eubacteriales</taxon>
        <taxon>Syntrophomonadaceae</taxon>
        <taxon>Thermosyntropha</taxon>
    </lineage>
</organism>
<protein>
    <submittedName>
        <fullName evidence="2">LAO/AO transport system kinase</fullName>
    </submittedName>
</protein>
<proteinExistence type="predicted"/>
<reference evidence="3" key="1">
    <citation type="submission" date="2016-11" db="EMBL/GenBank/DDBJ databases">
        <authorList>
            <person name="Varghese N."/>
            <person name="Submissions S."/>
        </authorList>
    </citation>
    <scope>NUCLEOTIDE SEQUENCE [LARGE SCALE GENOMIC DNA]</scope>
    <source>
        <strain evidence="3">DSM 11003</strain>
    </source>
</reference>